<dbReference type="Proteomes" id="UP000799770">
    <property type="component" value="Unassembled WGS sequence"/>
</dbReference>
<organism evidence="2 3">
    <name type="scientific">Lophiotrema nucula</name>
    <dbReference type="NCBI Taxonomy" id="690887"/>
    <lineage>
        <taxon>Eukaryota</taxon>
        <taxon>Fungi</taxon>
        <taxon>Dikarya</taxon>
        <taxon>Ascomycota</taxon>
        <taxon>Pezizomycotina</taxon>
        <taxon>Dothideomycetes</taxon>
        <taxon>Pleosporomycetidae</taxon>
        <taxon>Pleosporales</taxon>
        <taxon>Lophiotremataceae</taxon>
        <taxon>Lophiotrema</taxon>
    </lineage>
</organism>
<evidence type="ECO:0000313" key="2">
    <source>
        <dbReference type="EMBL" id="KAF2110738.1"/>
    </source>
</evidence>
<name>A0A6A5YXB7_9PLEO</name>
<keyword evidence="3" id="KW-1185">Reference proteome</keyword>
<reference evidence="2" key="1">
    <citation type="journal article" date="2020" name="Stud. Mycol.">
        <title>101 Dothideomycetes genomes: a test case for predicting lifestyles and emergence of pathogens.</title>
        <authorList>
            <person name="Haridas S."/>
            <person name="Albert R."/>
            <person name="Binder M."/>
            <person name="Bloem J."/>
            <person name="Labutti K."/>
            <person name="Salamov A."/>
            <person name="Andreopoulos B."/>
            <person name="Baker S."/>
            <person name="Barry K."/>
            <person name="Bills G."/>
            <person name="Bluhm B."/>
            <person name="Cannon C."/>
            <person name="Castanera R."/>
            <person name="Culley D."/>
            <person name="Daum C."/>
            <person name="Ezra D."/>
            <person name="Gonzalez J."/>
            <person name="Henrissat B."/>
            <person name="Kuo A."/>
            <person name="Liang C."/>
            <person name="Lipzen A."/>
            <person name="Lutzoni F."/>
            <person name="Magnuson J."/>
            <person name="Mondo S."/>
            <person name="Nolan M."/>
            <person name="Ohm R."/>
            <person name="Pangilinan J."/>
            <person name="Park H.-J."/>
            <person name="Ramirez L."/>
            <person name="Alfaro M."/>
            <person name="Sun H."/>
            <person name="Tritt A."/>
            <person name="Yoshinaga Y."/>
            <person name="Zwiers L.-H."/>
            <person name="Turgeon B."/>
            <person name="Goodwin S."/>
            <person name="Spatafora J."/>
            <person name="Crous P."/>
            <person name="Grigoriev I."/>
        </authorList>
    </citation>
    <scope>NUCLEOTIDE SEQUENCE</scope>
    <source>
        <strain evidence="2">CBS 627.86</strain>
    </source>
</reference>
<feature type="region of interest" description="Disordered" evidence="1">
    <location>
        <begin position="536"/>
        <end position="558"/>
    </location>
</feature>
<dbReference type="EMBL" id="ML977337">
    <property type="protein sequence ID" value="KAF2110738.1"/>
    <property type="molecule type" value="Genomic_DNA"/>
</dbReference>
<accession>A0A6A5YXB7</accession>
<protein>
    <submittedName>
        <fullName evidence="2">Uncharacterized protein</fullName>
    </submittedName>
</protein>
<sequence>MQDSQTHPLNMASLRSSIVLLSNQLSFLLPHSACAKEKIDIDNYPVLEEGIRSLYSVSRKAVLSPHEVGLSTTLKVQSAIFTKKPTPLEVLIFKKNGNPNFPYICGRATLVEVRKLRESKKKVFENGMSTVSLRVMNQSKKLRELWDDGHLNIDISGEGYRAYLFETYLDSTAWMRFHWPRVGTMADHQLTVTAKAKQFHDDLMAVIRPRAKRHAENMLPYIKDLDKNLPKGFSLPPKLKRANAPTHIFFPRKAHPDSYDQVHLLSFEEQPPEDPTDYPSLSEFEGSDFFATEYLLALVNQRWISTGRTRVVTKGSPPHKEMDRKAIATFNRIWPVKVERLIKRGHAATDEYVDVQQWFAERIEEVEKEKKRVLQGYTRDFMALVGYRDAVVSAEDRKIYDVEPDPEADLSSDSNDDKACLRSESSSTTTVSVSSSQGEKVSDLDRGYGLDRGTKLEQFPVFDGCDFKADDVQLEKIGNCSVLQALVAGSVADDDTSSNLVANKQLSPTTRRARQSNVSGVRPTLLATKSQHVSRFVSPPRSVVNDSNHRSAQGYDTNNFLGATPQQRGFGAAGPDNYEYGPKIYGGQFYNHQPLSGYVHRQQYPTNVVRPPPGLGFQEHVYAPAYHQQYQYQQQRFDQFSQQQYAPRNTRWGTAVPNERQSAAATGYGVGLPGLGAIGQQTEYGSASNHGGFGKKEAGARLAGLGVPI</sequence>
<evidence type="ECO:0000256" key="1">
    <source>
        <dbReference type="SAM" id="MobiDB-lite"/>
    </source>
</evidence>
<feature type="compositionally biased region" description="Low complexity" evidence="1">
    <location>
        <begin position="423"/>
        <end position="436"/>
    </location>
</feature>
<feature type="region of interest" description="Disordered" evidence="1">
    <location>
        <begin position="402"/>
        <end position="446"/>
    </location>
</feature>
<proteinExistence type="predicted"/>
<gene>
    <name evidence="2" type="ORF">BDV96DRAFT_199101</name>
</gene>
<evidence type="ECO:0000313" key="3">
    <source>
        <dbReference type="Proteomes" id="UP000799770"/>
    </source>
</evidence>
<dbReference type="AlphaFoldDB" id="A0A6A5YXB7"/>